<comment type="caution">
    <text evidence="1">The sequence shown here is derived from an EMBL/GenBank/DDBJ whole genome shotgun (WGS) entry which is preliminary data.</text>
</comment>
<protein>
    <submittedName>
        <fullName evidence="1">Competence protein ComK</fullName>
    </submittedName>
</protein>
<name>A0ABW5S8C0_9BACL</name>
<keyword evidence="2" id="KW-1185">Reference proteome</keyword>
<sequence>MKLLHQYIIRPETMALLPYCFSDGSLGTLVIEETREHYVVESPKTIVEKSCGYYGSTYKGRKKIAIEMGYKSMPPICVCGELGIVFISSMTERSDRCAWIAFIHVRQWREVDKKNKVAVSLTNGQIIELPMNPGPFSGRVMRAMQYRHQLRERISSYNTVDKSEKKMIPKKIGFKSNGTYSIDSNLSEDELIENET</sequence>
<organism evidence="1 2">
    <name type="scientific">Sporolactobacillus shoreicorticis</name>
    <dbReference type="NCBI Taxonomy" id="1923877"/>
    <lineage>
        <taxon>Bacteria</taxon>
        <taxon>Bacillati</taxon>
        <taxon>Bacillota</taxon>
        <taxon>Bacilli</taxon>
        <taxon>Bacillales</taxon>
        <taxon>Sporolactobacillaceae</taxon>
        <taxon>Sporolactobacillus</taxon>
    </lineage>
</organism>
<dbReference type="RefSeq" id="WP_253063100.1">
    <property type="nucleotide sequence ID" value="NZ_JAMXWM010000018.1"/>
</dbReference>
<dbReference type="Proteomes" id="UP001597399">
    <property type="component" value="Unassembled WGS sequence"/>
</dbReference>
<accession>A0ABW5S8C0</accession>
<dbReference type="EMBL" id="JBHUMQ010000052">
    <property type="protein sequence ID" value="MFD2695754.1"/>
    <property type="molecule type" value="Genomic_DNA"/>
</dbReference>
<dbReference type="Pfam" id="PF06338">
    <property type="entry name" value="ComK"/>
    <property type="match status" value="1"/>
</dbReference>
<dbReference type="InterPro" id="IPR010461">
    <property type="entry name" value="ComK"/>
</dbReference>
<proteinExistence type="predicted"/>
<evidence type="ECO:0000313" key="1">
    <source>
        <dbReference type="EMBL" id="MFD2695754.1"/>
    </source>
</evidence>
<gene>
    <name evidence="1" type="ORF">ACFSUE_19305</name>
</gene>
<reference evidence="2" key="1">
    <citation type="journal article" date="2019" name="Int. J. Syst. Evol. Microbiol.">
        <title>The Global Catalogue of Microorganisms (GCM) 10K type strain sequencing project: providing services to taxonomists for standard genome sequencing and annotation.</title>
        <authorList>
            <consortium name="The Broad Institute Genomics Platform"/>
            <consortium name="The Broad Institute Genome Sequencing Center for Infectious Disease"/>
            <person name="Wu L."/>
            <person name="Ma J."/>
        </authorList>
    </citation>
    <scope>NUCLEOTIDE SEQUENCE [LARGE SCALE GENOMIC DNA]</scope>
    <source>
        <strain evidence="2">TISTR 2466</strain>
    </source>
</reference>
<evidence type="ECO:0000313" key="2">
    <source>
        <dbReference type="Proteomes" id="UP001597399"/>
    </source>
</evidence>